<dbReference type="Proteomes" id="UP000789405">
    <property type="component" value="Unassembled WGS sequence"/>
</dbReference>
<dbReference type="EMBL" id="CAJVPY010001181">
    <property type="protein sequence ID" value="CAG8510795.1"/>
    <property type="molecule type" value="Genomic_DNA"/>
</dbReference>
<proteinExistence type="predicted"/>
<name>A0A9N8ZY84_9GLOM</name>
<accession>A0A9N8ZY84</accession>
<sequence length="260" mass="30169">MLGHLWTKHQIDKDHPDRTSTRPIIKAMHIITKRYQEKLTQKLVKFIIKDCQSLNILCCGAFRQFLNDMKPGFKIPCELSIKKKINQAYDWSHEQLFDIVVNGGFVNLMTDYGVREQIKNRHLIEPPITTITAEELYDLVKAASYFSLKEYWDIPEKAALIVSFLDPQIKNLKFINNESIQQSIISMVQELCNKKEHHCLLAENTTKNSELSNMNSTMTNDLVSDLYSIEESDEIDEKSEVTHYLHEPIQKRLCDPLALA</sequence>
<protein>
    <submittedName>
        <fullName evidence="1">12293_t:CDS:1</fullName>
    </submittedName>
</protein>
<evidence type="ECO:0000313" key="2">
    <source>
        <dbReference type="Proteomes" id="UP000789405"/>
    </source>
</evidence>
<dbReference type="SUPFAM" id="SSF140996">
    <property type="entry name" value="Hermes dimerisation domain"/>
    <property type="match status" value="1"/>
</dbReference>
<reference evidence="1" key="1">
    <citation type="submission" date="2021-06" db="EMBL/GenBank/DDBJ databases">
        <authorList>
            <person name="Kallberg Y."/>
            <person name="Tangrot J."/>
            <person name="Rosling A."/>
        </authorList>
    </citation>
    <scope>NUCLEOTIDE SEQUENCE</scope>
    <source>
        <strain evidence="1">MA453B</strain>
    </source>
</reference>
<gene>
    <name evidence="1" type="ORF">DERYTH_LOCUS3375</name>
</gene>
<organism evidence="1 2">
    <name type="scientific">Dentiscutata erythropus</name>
    <dbReference type="NCBI Taxonomy" id="1348616"/>
    <lineage>
        <taxon>Eukaryota</taxon>
        <taxon>Fungi</taxon>
        <taxon>Fungi incertae sedis</taxon>
        <taxon>Mucoromycota</taxon>
        <taxon>Glomeromycotina</taxon>
        <taxon>Glomeromycetes</taxon>
        <taxon>Diversisporales</taxon>
        <taxon>Gigasporaceae</taxon>
        <taxon>Dentiscutata</taxon>
    </lineage>
</organism>
<dbReference type="AlphaFoldDB" id="A0A9N8ZY84"/>
<keyword evidence="2" id="KW-1185">Reference proteome</keyword>
<dbReference type="OrthoDB" id="10051975at2759"/>
<evidence type="ECO:0000313" key="1">
    <source>
        <dbReference type="EMBL" id="CAG8510795.1"/>
    </source>
</evidence>
<comment type="caution">
    <text evidence="1">The sequence shown here is derived from an EMBL/GenBank/DDBJ whole genome shotgun (WGS) entry which is preliminary data.</text>
</comment>